<evidence type="ECO:0000259" key="4">
    <source>
        <dbReference type="PROSITE" id="PS50102"/>
    </source>
</evidence>
<reference evidence="6" key="1">
    <citation type="journal article" date="2023" name="GigaByte">
        <title>Genome assembly of the bearded iris, Iris pallida Lam.</title>
        <authorList>
            <person name="Bruccoleri R.E."/>
            <person name="Oakeley E.J."/>
            <person name="Faust A.M.E."/>
            <person name="Altorfer M."/>
            <person name="Dessus-Babus S."/>
            <person name="Burckhardt D."/>
            <person name="Oertli M."/>
            <person name="Naumann U."/>
            <person name="Petersen F."/>
            <person name="Wong J."/>
        </authorList>
    </citation>
    <scope>NUCLEOTIDE SEQUENCE</scope>
    <source>
        <strain evidence="6">GSM-AAB239-AS_SAM_17_03QT</strain>
    </source>
</reference>
<evidence type="ECO:0000256" key="2">
    <source>
        <dbReference type="PROSITE-ProRule" id="PRU00176"/>
    </source>
</evidence>
<evidence type="ECO:0000313" key="6">
    <source>
        <dbReference type="EMBL" id="KAJ6808094.1"/>
    </source>
</evidence>
<dbReference type="PANTHER" id="PTHR10693">
    <property type="entry name" value="RAS GTPASE-ACTIVATING PROTEIN-BINDING PROTEIN"/>
    <property type="match status" value="1"/>
</dbReference>
<dbReference type="GO" id="GO:0003729">
    <property type="term" value="F:mRNA binding"/>
    <property type="evidence" value="ECO:0007669"/>
    <property type="project" value="TreeGrafter"/>
</dbReference>
<dbReference type="InterPro" id="IPR018222">
    <property type="entry name" value="Nuclear_transport_factor_2_euk"/>
</dbReference>
<dbReference type="SUPFAM" id="SSF54427">
    <property type="entry name" value="NTF2-like"/>
    <property type="match status" value="1"/>
</dbReference>
<gene>
    <name evidence="6" type="ORF">M6B38_168425</name>
</gene>
<protein>
    <submittedName>
        <fullName evidence="6">Ras GTPase-activating protein-binding protein 2-like</fullName>
    </submittedName>
</protein>
<dbReference type="GO" id="GO:1990904">
    <property type="term" value="C:ribonucleoprotein complex"/>
    <property type="evidence" value="ECO:0007669"/>
    <property type="project" value="TreeGrafter"/>
</dbReference>
<name>A0AAX6EVJ3_IRIPA</name>
<feature type="compositionally biased region" description="Gly residues" evidence="3">
    <location>
        <begin position="424"/>
        <end position="438"/>
    </location>
</feature>
<evidence type="ECO:0000313" key="7">
    <source>
        <dbReference type="Proteomes" id="UP001140949"/>
    </source>
</evidence>
<dbReference type="GO" id="GO:0005829">
    <property type="term" value="C:cytosol"/>
    <property type="evidence" value="ECO:0007669"/>
    <property type="project" value="TreeGrafter"/>
</dbReference>
<dbReference type="Pfam" id="PF00076">
    <property type="entry name" value="RRM_1"/>
    <property type="match status" value="1"/>
</dbReference>
<dbReference type="CDD" id="cd00590">
    <property type="entry name" value="RRM_SF"/>
    <property type="match status" value="1"/>
</dbReference>
<feature type="region of interest" description="Disordered" evidence="3">
    <location>
        <begin position="242"/>
        <end position="278"/>
    </location>
</feature>
<proteinExistence type="predicted"/>
<keyword evidence="7" id="KW-1185">Reference proteome</keyword>
<dbReference type="SMART" id="SM00360">
    <property type="entry name" value="RRM"/>
    <property type="match status" value="1"/>
</dbReference>
<dbReference type="PROSITE" id="PS50102">
    <property type="entry name" value="RRM"/>
    <property type="match status" value="1"/>
</dbReference>
<dbReference type="Gene3D" id="3.30.70.330">
    <property type="match status" value="1"/>
</dbReference>
<dbReference type="InterPro" id="IPR000504">
    <property type="entry name" value="RRM_dom"/>
</dbReference>
<keyword evidence="1 2" id="KW-0694">RNA-binding</keyword>
<organism evidence="6 7">
    <name type="scientific">Iris pallida</name>
    <name type="common">Sweet iris</name>
    <dbReference type="NCBI Taxonomy" id="29817"/>
    <lineage>
        <taxon>Eukaryota</taxon>
        <taxon>Viridiplantae</taxon>
        <taxon>Streptophyta</taxon>
        <taxon>Embryophyta</taxon>
        <taxon>Tracheophyta</taxon>
        <taxon>Spermatophyta</taxon>
        <taxon>Magnoliopsida</taxon>
        <taxon>Liliopsida</taxon>
        <taxon>Asparagales</taxon>
        <taxon>Iridaceae</taxon>
        <taxon>Iridoideae</taxon>
        <taxon>Irideae</taxon>
        <taxon>Iris</taxon>
    </lineage>
</organism>
<feature type="domain" description="NTF2" evidence="5">
    <location>
        <begin position="14"/>
        <end position="130"/>
    </location>
</feature>
<dbReference type="PROSITE" id="PS50177">
    <property type="entry name" value="NTF2_DOMAIN"/>
    <property type="match status" value="1"/>
</dbReference>
<comment type="caution">
    <text evidence="6">The sequence shown here is derived from an EMBL/GenBank/DDBJ whole genome shotgun (WGS) entry which is preliminary data.</text>
</comment>
<feature type="region of interest" description="Disordered" evidence="3">
    <location>
        <begin position="373"/>
        <end position="448"/>
    </location>
</feature>
<feature type="compositionally biased region" description="Gly residues" evidence="3">
    <location>
        <begin position="388"/>
        <end position="413"/>
    </location>
</feature>
<dbReference type="SUPFAM" id="SSF54928">
    <property type="entry name" value="RNA-binding domain, RBD"/>
    <property type="match status" value="1"/>
</dbReference>
<sequence length="473" mass="50544">MASPAGSPPPAQLVGNAFVHQYYNILYQSPGLVYRFYQESSKLGRPEAHGEMKSITTMQAINEKILSMDYAGFRAELKTVDAQESLNGGVILLVTGYLTGRDNVRRSFTQSFFLATQDKGYFVLNDIFRYMEDADHQEEQSLVNGSGAPPPLEQEAPLPVEDLVPERSESPPAEEEKVIEEVYNPSDIEEGSAVDEGTPEAEVIDEVPDNSEAVIADPGSTTMPEEAPKKSYASIVKVKKEAVSHSTPAPLPSRPAPANLERQAAPAPPPAPVPELPAASSNVTEISTVQESEADVHSIYIKGLPLNATPAQVEEEFKRFGSIKPGGVQVRSQKQQGFCFGFIEFEMASSVQSAIEASPVLISGRQVFVEEKRPTGSRVGSRGRFPGRLGGFRNEGGRGRGSYGGGGGRGYGRGEFTNRNEYGGRSGGRGGGYSGRGDSGSYQRVDPARGTRVVSVVAGGSTNNVVPQGSAPL</sequence>
<dbReference type="PANTHER" id="PTHR10693:SF20">
    <property type="entry name" value="AT27578P"/>
    <property type="match status" value="1"/>
</dbReference>
<reference evidence="6" key="2">
    <citation type="submission" date="2023-04" db="EMBL/GenBank/DDBJ databases">
        <authorList>
            <person name="Bruccoleri R.E."/>
            <person name="Oakeley E.J."/>
            <person name="Faust A.-M."/>
            <person name="Dessus-Babus S."/>
            <person name="Altorfer M."/>
            <person name="Burckhardt D."/>
            <person name="Oertli M."/>
            <person name="Naumann U."/>
            <person name="Petersen F."/>
            <person name="Wong J."/>
        </authorList>
    </citation>
    <scope>NUCLEOTIDE SEQUENCE</scope>
    <source>
        <strain evidence="6">GSM-AAB239-AS_SAM_17_03QT</strain>
        <tissue evidence="6">Leaf</tissue>
    </source>
</reference>
<feature type="domain" description="RRM" evidence="4">
    <location>
        <begin position="297"/>
        <end position="374"/>
    </location>
</feature>
<feature type="compositionally biased region" description="Pro residues" evidence="3">
    <location>
        <begin position="266"/>
        <end position="275"/>
    </location>
</feature>
<evidence type="ECO:0000256" key="3">
    <source>
        <dbReference type="SAM" id="MobiDB-lite"/>
    </source>
</evidence>
<dbReference type="InterPro" id="IPR012677">
    <property type="entry name" value="Nucleotide-bd_a/b_plait_sf"/>
</dbReference>
<dbReference type="EMBL" id="JANAVB010033617">
    <property type="protein sequence ID" value="KAJ6808094.1"/>
    <property type="molecule type" value="Genomic_DNA"/>
</dbReference>
<accession>A0AAX6EVJ3</accession>
<dbReference type="CDD" id="cd00780">
    <property type="entry name" value="NTF2"/>
    <property type="match status" value="1"/>
</dbReference>
<dbReference type="Gene3D" id="3.10.450.50">
    <property type="match status" value="1"/>
</dbReference>
<evidence type="ECO:0000256" key="1">
    <source>
        <dbReference type="ARBA" id="ARBA00022884"/>
    </source>
</evidence>
<dbReference type="InterPro" id="IPR002075">
    <property type="entry name" value="NTF2_dom"/>
</dbReference>
<dbReference type="Pfam" id="PF02136">
    <property type="entry name" value="NTF2"/>
    <property type="match status" value="1"/>
</dbReference>
<dbReference type="FunFam" id="3.30.70.330:FF:000589">
    <property type="entry name" value="RNA-binding protein-like"/>
    <property type="match status" value="1"/>
</dbReference>
<dbReference type="FunFam" id="3.10.450.50:FF:000003">
    <property type="entry name" value="Nuclear transport factor 2 family protein"/>
    <property type="match status" value="1"/>
</dbReference>
<dbReference type="InterPro" id="IPR035979">
    <property type="entry name" value="RBD_domain_sf"/>
</dbReference>
<dbReference type="AlphaFoldDB" id="A0AAX6EVJ3"/>
<evidence type="ECO:0000259" key="5">
    <source>
        <dbReference type="PROSITE" id="PS50177"/>
    </source>
</evidence>
<dbReference type="Proteomes" id="UP001140949">
    <property type="component" value="Unassembled WGS sequence"/>
</dbReference>
<dbReference type="InterPro" id="IPR032710">
    <property type="entry name" value="NTF2-like_dom_sf"/>
</dbReference>
<dbReference type="InterPro" id="IPR039539">
    <property type="entry name" value="Ras_GTPase_bind_prot"/>
</dbReference>